<dbReference type="InterPro" id="IPR016084">
    <property type="entry name" value="Haem_Oase-like_multi-hlx"/>
</dbReference>
<comment type="caution">
    <text evidence="2">The sequence shown here is derived from an EMBL/GenBank/DDBJ whole genome shotgun (WGS) entry which is preliminary data.</text>
</comment>
<reference evidence="2 3" key="1">
    <citation type="journal article" date="2019" name="Int. J. Syst. Evol. Microbiol.">
        <title>The Global Catalogue of Microorganisms (GCM) 10K type strain sequencing project: providing services to taxonomists for standard genome sequencing and annotation.</title>
        <authorList>
            <consortium name="The Broad Institute Genomics Platform"/>
            <consortium name="The Broad Institute Genome Sequencing Center for Infectious Disease"/>
            <person name="Wu L."/>
            <person name="Ma J."/>
        </authorList>
    </citation>
    <scope>NUCLEOTIDE SEQUENCE [LARGE SCALE GENOMIC DNA]</scope>
    <source>
        <strain evidence="2 3">JCM 6307</strain>
    </source>
</reference>
<sequence>MTAPAPAPPAAPGQALSAVPGLPVPRGPLSEQLVAALRRPPSEAPPLPGRLPAGTDPLGEDAQLALYTAYELHYRSFDGVADSWEWDPGLLRLRAALEDAFGRALRGAVPGGDDVDAVLEPLLEEPVEPSGTAHHLQKEGTWRQMREYLAHRSVYHLKEADPHAWAIPRLTGQAKASLVAVEYDEFGGGRGERVHARLFADLMEGAGLDPAYGRYLDLVPAVMLANVNLMSWLGLHRGLRGALVGHFTAVEVTSSPGSRRLAAALDRLGAPPQCALFYTEHVEADAVHEQVLRRDVLGDLLRREPQLAADAVFGVQAYGYLEDRLGDHLATCWRAGRTSLLAPLPEPPGSPGAPDAG</sequence>
<dbReference type="Proteomes" id="UP001501358">
    <property type="component" value="Unassembled WGS sequence"/>
</dbReference>
<dbReference type="Pfam" id="PF14518">
    <property type="entry name" value="Haem_oxygenas_2"/>
    <property type="match status" value="1"/>
</dbReference>
<keyword evidence="3" id="KW-1185">Reference proteome</keyword>
<proteinExistence type="predicted"/>
<evidence type="ECO:0000313" key="3">
    <source>
        <dbReference type="Proteomes" id="UP001501358"/>
    </source>
</evidence>
<accession>A0ABN3M6X8</accession>
<dbReference type="RefSeq" id="WP_344384005.1">
    <property type="nucleotide sequence ID" value="NZ_BAAATA010000019.1"/>
</dbReference>
<evidence type="ECO:0000256" key="1">
    <source>
        <dbReference type="SAM" id="MobiDB-lite"/>
    </source>
</evidence>
<dbReference type="Gene3D" id="1.20.910.10">
    <property type="entry name" value="Heme oxygenase-like"/>
    <property type="match status" value="1"/>
</dbReference>
<feature type="region of interest" description="Disordered" evidence="1">
    <location>
        <begin position="1"/>
        <end position="24"/>
    </location>
</feature>
<dbReference type="SMART" id="SM01236">
    <property type="entry name" value="Haem_oxygenase_2"/>
    <property type="match status" value="1"/>
</dbReference>
<feature type="compositionally biased region" description="Pro residues" evidence="1">
    <location>
        <begin position="1"/>
        <end position="11"/>
    </location>
</feature>
<organism evidence="2 3">
    <name type="scientific">Streptomyces thermolineatus</name>
    <dbReference type="NCBI Taxonomy" id="44033"/>
    <lineage>
        <taxon>Bacteria</taxon>
        <taxon>Bacillati</taxon>
        <taxon>Actinomycetota</taxon>
        <taxon>Actinomycetes</taxon>
        <taxon>Kitasatosporales</taxon>
        <taxon>Streptomycetaceae</taxon>
        <taxon>Streptomyces</taxon>
    </lineage>
</organism>
<name>A0ABN3M6X8_9ACTN</name>
<evidence type="ECO:0000313" key="2">
    <source>
        <dbReference type="EMBL" id="GAA2494797.1"/>
    </source>
</evidence>
<gene>
    <name evidence="2" type="ORF">GCM10010406_33630</name>
</gene>
<dbReference type="SUPFAM" id="SSF48613">
    <property type="entry name" value="Heme oxygenase-like"/>
    <property type="match status" value="1"/>
</dbReference>
<dbReference type="EMBL" id="BAAATA010000019">
    <property type="protein sequence ID" value="GAA2494797.1"/>
    <property type="molecule type" value="Genomic_DNA"/>
</dbReference>
<protein>
    <submittedName>
        <fullName evidence="2">Iron-containing redox enzyme family protein</fullName>
    </submittedName>
</protein>